<feature type="signal peptide" evidence="9">
    <location>
        <begin position="1"/>
        <end position="19"/>
    </location>
</feature>
<dbReference type="GO" id="GO:0070062">
    <property type="term" value="C:extracellular exosome"/>
    <property type="evidence" value="ECO:0007669"/>
    <property type="project" value="Ensembl"/>
</dbReference>
<reference evidence="10" key="3">
    <citation type="submission" date="2025-09" db="UniProtKB">
        <authorList>
            <consortium name="Ensembl"/>
        </authorList>
    </citation>
    <scope>IDENTIFICATION</scope>
</reference>
<dbReference type="GO" id="GO:0016324">
    <property type="term" value="C:apical plasma membrane"/>
    <property type="evidence" value="ECO:0007669"/>
    <property type="project" value="TreeGrafter"/>
</dbReference>
<keyword evidence="6" id="KW-0325">Glycoprotein</keyword>
<dbReference type="OMA" id="FEQYSVW"/>
<dbReference type="GO" id="GO:0045296">
    <property type="term" value="F:cadherin binding"/>
    <property type="evidence" value="ECO:0007669"/>
    <property type="project" value="Ensembl"/>
</dbReference>
<dbReference type="GO" id="GO:2000768">
    <property type="term" value="P:positive regulation of nephron tubule epithelial cell differentiation"/>
    <property type="evidence" value="ECO:0007669"/>
    <property type="project" value="Ensembl"/>
</dbReference>
<feature type="transmembrane region" description="Helical" evidence="8">
    <location>
        <begin position="153"/>
        <end position="178"/>
    </location>
</feature>
<keyword evidence="5 8" id="KW-0472">Membrane</keyword>
<dbReference type="GO" id="GO:0042805">
    <property type="term" value="F:actinin binding"/>
    <property type="evidence" value="ECO:0007669"/>
    <property type="project" value="Ensembl"/>
</dbReference>
<dbReference type="GO" id="GO:0031528">
    <property type="term" value="C:microvillus membrane"/>
    <property type="evidence" value="ECO:0007669"/>
    <property type="project" value="UniProtKB-SubCell"/>
</dbReference>
<evidence type="ECO:0000313" key="10">
    <source>
        <dbReference type="Ensembl" id="ENSCJAP00000022944.5"/>
    </source>
</evidence>
<evidence type="ECO:0000256" key="5">
    <source>
        <dbReference type="ARBA" id="ARBA00023136"/>
    </source>
</evidence>
<dbReference type="PANTHER" id="PTHR22730">
    <property type="entry name" value="PROMININ PROM PROTEIN"/>
    <property type="match status" value="1"/>
</dbReference>
<dbReference type="AlphaFoldDB" id="F7ICW9"/>
<evidence type="ECO:0000256" key="2">
    <source>
        <dbReference type="ARBA" id="ARBA00006058"/>
    </source>
</evidence>
<evidence type="ECO:0000256" key="3">
    <source>
        <dbReference type="ARBA" id="ARBA00022692"/>
    </source>
</evidence>
<keyword evidence="11" id="KW-1185">Reference proteome</keyword>
<protein>
    <submittedName>
        <fullName evidence="10">Prominin 1</fullName>
    </submittedName>
</protein>
<feature type="chain" id="PRO_5035227205" evidence="9">
    <location>
        <begin position="20"/>
        <end position="873"/>
    </location>
</feature>
<dbReference type="GO" id="GO:0072139">
    <property type="term" value="P:glomerular parietal epithelial cell differentiation"/>
    <property type="evidence" value="ECO:0007669"/>
    <property type="project" value="Ensembl"/>
</dbReference>
<comment type="subcellular location">
    <subcellularLocation>
        <location evidence="1">Cell projection</location>
        <location evidence="1">Microvillus membrane</location>
        <topology evidence="1">Multi-pass membrane protein</topology>
    </subcellularLocation>
</comment>
<dbReference type="GO" id="GO:0005783">
    <property type="term" value="C:endoplasmic reticulum"/>
    <property type="evidence" value="ECO:0007669"/>
    <property type="project" value="Ensembl"/>
</dbReference>
<evidence type="ECO:0000313" key="11">
    <source>
        <dbReference type="Proteomes" id="UP000008225"/>
    </source>
</evidence>
<dbReference type="GO" id="GO:0005793">
    <property type="term" value="C:endoplasmic reticulum-Golgi intermediate compartment"/>
    <property type="evidence" value="ECO:0007669"/>
    <property type="project" value="Ensembl"/>
</dbReference>
<dbReference type="GO" id="GO:0009986">
    <property type="term" value="C:cell surface"/>
    <property type="evidence" value="ECO:0007669"/>
    <property type="project" value="Ensembl"/>
</dbReference>
<evidence type="ECO:0000256" key="6">
    <source>
        <dbReference type="ARBA" id="ARBA00023180"/>
    </source>
</evidence>
<dbReference type="Ensembl" id="ENSCJAT00000024276.5">
    <property type="protein sequence ID" value="ENSCJAP00000022944.5"/>
    <property type="gene ID" value="ENSCJAG00000012523.5"/>
</dbReference>
<dbReference type="GeneTree" id="ENSGT00530000063586"/>
<dbReference type="Pfam" id="PF05478">
    <property type="entry name" value="Prominin"/>
    <property type="match status" value="2"/>
</dbReference>
<evidence type="ECO:0000256" key="1">
    <source>
        <dbReference type="ARBA" id="ARBA00004475"/>
    </source>
</evidence>
<evidence type="ECO:0000256" key="8">
    <source>
        <dbReference type="SAM" id="Phobius"/>
    </source>
</evidence>
<evidence type="ECO:0000256" key="4">
    <source>
        <dbReference type="ARBA" id="ARBA00022989"/>
    </source>
</evidence>
<dbReference type="GO" id="GO:0015485">
    <property type="term" value="F:cholesterol binding"/>
    <property type="evidence" value="ECO:0007669"/>
    <property type="project" value="TreeGrafter"/>
</dbReference>
<name>F7ICW9_CALJA</name>
<sequence>MALVLGSLLLLGLCGNTFSGGQPSSTDAPKAWNYELPETSYETQDSHKAGPIGILFELVHIFLYVVQPHDFPEDALRKVIQKAHESKINYDEPETVLLGLKIAYYEAGIILCSLLGLLFIILMPLVGYFFCMCRCCNKCGGEMHQRQKENGPFLRKCFAISLLVICVIISIGIFYGFVANHQVRTRIKRSRKLADSNFKDLRTLLNETPEQIKYILAQYNTTKDKAFLDLNSINSVLGGGILDRLRPNIIPVLDEIKSMATAIKETKEALENMNSTLKSLHQQSTQLSSSLTSVKTSLRGSLNDPLCSVRPTSETCNSIRLSLNQLNSNPELRQLPLVDAELNNVNNVLRTDLDGLVQQGYQSLNDIPGRVQSQTTSVVAGIKRVLNSVGSDINNVTQRLPIQYILSEFSGYLNNTESYMQRHLPTLEEYDSYWWLGGLVICSLLTLIVIFYYLGLLCGVCGYDRHATPTTRGCVSNTGGVFLMVDSVALLPRLVLNSWSQEILRPRPPDVLRLQFGVGLSFLFCWILMIIVVLTFVVGANVEKLICEPYMSKELFRVLDTPRLLNEDWEYYLSGKLFNKSKIKLTFEQVYSDCKNNRGTYGTLHLENSFNISEQLNINEHTESISNELENLKVNFSIFLLGEAGRKNLQDFAACGIDRMNYNIYLAQTGKSPAGVNLLSFAYDLEAKANRLPPGNLKNSLRRDAQTIKTIHQQRVLPIEQSLSTVYQSVKILQRTSSGLLEKVTRILTSLDFAQNFITNNISSIVTEETKKYGRTIIGYFEHYLQWIEFSIREKVASCKPVATALDTAVDVFLCSYIIDPLNLFWFGIGKATVFLLPALIFAVKLAKYYRRMDSEDVYDDVETIPMKNPSQH</sequence>
<feature type="transmembrane region" description="Helical" evidence="8">
    <location>
        <begin position="107"/>
        <end position="132"/>
    </location>
</feature>
<comment type="similarity">
    <text evidence="2">Belongs to the prominin family.</text>
</comment>
<dbReference type="Proteomes" id="UP000008225">
    <property type="component" value="Chromosome 3"/>
</dbReference>
<keyword evidence="4 8" id="KW-1133">Transmembrane helix</keyword>
<feature type="coiled-coil region" evidence="7">
    <location>
        <begin position="253"/>
        <end position="283"/>
    </location>
</feature>
<gene>
    <name evidence="10" type="primary">PROM1</name>
</gene>
<dbReference type="Bgee" id="ENSCJAG00000012523">
    <property type="expression patterns" value="Expressed in heart and 6 other cell types or tissues"/>
</dbReference>
<dbReference type="PANTHER" id="PTHR22730:SF3">
    <property type="entry name" value="PROMININ-1"/>
    <property type="match status" value="1"/>
</dbReference>
<accession>F7ICW9</accession>
<feature type="transmembrane region" description="Helical" evidence="8">
    <location>
        <begin position="516"/>
        <end position="542"/>
    </location>
</feature>
<feature type="transmembrane region" description="Helical" evidence="8">
    <location>
        <begin position="433"/>
        <end position="463"/>
    </location>
</feature>
<keyword evidence="3 8" id="KW-0812">Transmembrane</keyword>
<organism evidence="10 11">
    <name type="scientific">Callithrix jacchus</name>
    <name type="common">White-tufted-ear marmoset</name>
    <name type="synonym">Simia Jacchus</name>
    <dbReference type="NCBI Taxonomy" id="9483"/>
    <lineage>
        <taxon>Eukaryota</taxon>
        <taxon>Metazoa</taxon>
        <taxon>Chordata</taxon>
        <taxon>Craniata</taxon>
        <taxon>Vertebrata</taxon>
        <taxon>Euteleostomi</taxon>
        <taxon>Mammalia</taxon>
        <taxon>Eutheria</taxon>
        <taxon>Euarchontoglires</taxon>
        <taxon>Primates</taxon>
        <taxon>Haplorrhini</taxon>
        <taxon>Platyrrhini</taxon>
        <taxon>Cebidae</taxon>
        <taxon>Callitrichinae</taxon>
        <taxon>Callithrix</taxon>
        <taxon>Callithrix</taxon>
    </lineage>
</organism>
<evidence type="ECO:0000256" key="9">
    <source>
        <dbReference type="SAM" id="SignalP"/>
    </source>
</evidence>
<proteinExistence type="inferred from homology"/>
<dbReference type="InterPro" id="IPR008795">
    <property type="entry name" value="Prominin"/>
</dbReference>
<keyword evidence="7" id="KW-0175">Coiled coil</keyword>
<dbReference type="GO" id="GO:0071914">
    <property type="term" value="C:prominosome"/>
    <property type="evidence" value="ECO:0007669"/>
    <property type="project" value="TreeGrafter"/>
</dbReference>
<reference evidence="10" key="1">
    <citation type="submission" date="2009-03" db="EMBL/GenBank/DDBJ databases">
        <authorList>
            <person name="Warren W."/>
            <person name="Ye L."/>
            <person name="Minx P."/>
            <person name="Worley K."/>
            <person name="Gibbs R."/>
            <person name="Wilson R.K."/>
        </authorList>
    </citation>
    <scope>NUCLEOTIDE SEQUENCE [LARGE SCALE GENOMIC DNA]</scope>
</reference>
<evidence type="ECO:0000256" key="7">
    <source>
        <dbReference type="SAM" id="Coils"/>
    </source>
</evidence>
<dbReference type="GO" id="GO:0042622">
    <property type="term" value="C:photoreceptor outer segment membrane"/>
    <property type="evidence" value="ECO:0007669"/>
    <property type="project" value="Ensembl"/>
</dbReference>
<dbReference type="GO" id="GO:0045494">
    <property type="term" value="P:photoreceptor cell maintenance"/>
    <property type="evidence" value="ECO:0007669"/>
    <property type="project" value="Ensembl"/>
</dbReference>
<feature type="transmembrane region" description="Helical" evidence="8">
    <location>
        <begin position="825"/>
        <end position="844"/>
    </location>
</feature>
<dbReference type="GO" id="GO:0060219">
    <property type="term" value="P:camera-type eye photoreceptor cell differentiation"/>
    <property type="evidence" value="ECO:0007669"/>
    <property type="project" value="Ensembl"/>
</dbReference>
<reference evidence="10" key="2">
    <citation type="submission" date="2025-08" db="UniProtKB">
        <authorList>
            <consortium name="Ensembl"/>
        </authorList>
    </citation>
    <scope>IDENTIFICATION</scope>
</reference>
<keyword evidence="9" id="KW-0732">Signal</keyword>
<dbReference type="GO" id="GO:0072112">
    <property type="term" value="P:podocyte differentiation"/>
    <property type="evidence" value="ECO:0007669"/>
    <property type="project" value="Ensembl"/>
</dbReference>